<keyword evidence="2" id="KW-0863">Zinc-finger</keyword>
<organism evidence="5 6">
    <name type="scientific">Cyprinus carpio carpio</name>
    <dbReference type="NCBI Taxonomy" id="630221"/>
    <lineage>
        <taxon>Eukaryota</taxon>
        <taxon>Metazoa</taxon>
        <taxon>Chordata</taxon>
        <taxon>Craniata</taxon>
        <taxon>Vertebrata</taxon>
        <taxon>Euteleostomi</taxon>
        <taxon>Actinopterygii</taxon>
        <taxon>Neopterygii</taxon>
        <taxon>Teleostei</taxon>
        <taxon>Ostariophysi</taxon>
        <taxon>Cypriniformes</taxon>
        <taxon>Cyprinidae</taxon>
        <taxon>Cyprininae</taxon>
        <taxon>Cyprinus</taxon>
    </lineage>
</organism>
<dbReference type="CDD" id="cd19769">
    <property type="entry name" value="Bbox2_TRIM16-like"/>
    <property type="match status" value="1"/>
</dbReference>
<dbReference type="Gene3D" id="3.30.160.60">
    <property type="entry name" value="Classic Zinc Finger"/>
    <property type="match status" value="1"/>
</dbReference>
<evidence type="ECO:0000313" key="5">
    <source>
        <dbReference type="Ensembl" id="ENSCCRP00000098634.1"/>
    </source>
</evidence>
<evidence type="ECO:0000256" key="2">
    <source>
        <dbReference type="ARBA" id="ARBA00022771"/>
    </source>
</evidence>
<evidence type="ECO:0000256" key="1">
    <source>
        <dbReference type="ARBA" id="ARBA00022723"/>
    </source>
</evidence>
<feature type="domain" description="TRIM8/14/16/25/29/45/65 coiled-coil region" evidence="4">
    <location>
        <begin position="54"/>
        <end position="126"/>
    </location>
</feature>
<dbReference type="PANTHER" id="PTHR25465:SF5">
    <property type="entry name" value="E3 UBIQUITIN_ISG15 LIGASE TRIM25-RELATED"/>
    <property type="match status" value="1"/>
</dbReference>
<dbReference type="Pfam" id="PF25600">
    <property type="entry name" value="TRIM_CC"/>
    <property type="match status" value="1"/>
</dbReference>
<accession>A0A9J7WUZ0</accession>
<name>A0A9J7WUZ0_CYPCA</name>
<evidence type="ECO:0000313" key="6">
    <source>
        <dbReference type="Proteomes" id="UP001108240"/>
    </source>
</evidence>
<dbReference type="Ensembl" id="ENSCCRT00000146133.1">
    <property type="protein sequence ID" value="ENSCCRP00000098634.1"/>
    <property type="gene ID" value="ENSCCRG00000076153.1"/>
</dbReference>
<dbReference type="InterPro" id="IPR051051">
    <property type="entry name" value="E3_ubiq-ligase_TRIM/RNF"/>
</dbReference>
<keyword evidence="3" id="KW-0862">Zinc</keyword>
<dbReference type="GeneTree" id="ENSGT01150000286922"/>
<dbReference type="PANTHER" id="PTHR25465">
    <property type="entry name" value="B-BOX DOMAIN CONTAINING"/>
    <property type="match status" value="1"/>
</dbReference>
<protein>
    <recommendedName>
        <fullName evidence="4">TRIM8/14/16/25/29/45/65 coiled-coil region domain-containing protein</fullName>
    </recommendedName>
</protein>
<reference evidence="5" key="1">
    <citation type="submission" date="2025-08" db="UniProtKB">
        <authorList>
            <consortium name="Ensembl"/>
        </authorList>
    </citation>
    <scope>IDENTIFICATION</scope>
</reference>
<reference evidence="5" key="2">
    <citation type="submission" date="2025-09" db="UniProtKB">
        <authorList>
            <consortium name="Ensembl"/>
        </authorList>
    </citation>
    <scope>IDENTIFICATION</scope>
</reference>
<evidence type="ECO:0000256" key="3">
    <source>
        <dbReference type="ARBA" id="ARBA00022833"/>
    </source>
</evidence>
<sequence length="127" mass="15192">MLEIYCRTDQSCICICMLCLVDEHKNHDTVSAAAERKEKQRHFEETQRKILKMIQQREKDLQELRKAVRSHKSSAQTAVEDSERIFTEVQRIFTELIHSIERRRYEVTQMIRDQEKAAVNQAEERLE</sequence>
<dbReference type="InterPro" id="IPR058030">
    <property type="entry name" value="TRIM8/14/16/25/29/45/65_CC"/>
</dbReference>
<dbReference type="SUPFAM" id="SSF57845">
    <property type="entry name" value="B-box zinc-binding domain"/>
    <property type="match status" value="1"/>
</dbReference>
<proteinExistence type="predicted"/>
<dbReference type="GO" id="GO:0008270">
    <property type="term" value="F:zinc ion binding"/>
    <property type="evidence" value="ECO:0007669"/>
    <property type="project" value="UniProtKB-KW"/>
</dbReference>
<dbReference type="AlphaFoldDB" id="A0A9J7WUZ0"/>
<keyword evidence="1" id="KW-0479">Metal-binding</keyword>
<keyword evidence="6" id="KW-1185">Reference proteome</keyword>
<dbReference type="Proteomes" id="UP001108240">
    <property type="component" value="Unplaced"/>
</dbReference>
<evidence type="ECO:0000259" key="4">
    <source>
        <dbReference type="Pfam" id="PF25600"/>
    </source>
</evidence>